<accession>A0AAV9L738</accession>
<sequence>MHQTDTYTILYVQIAKDVKQLTLAQAQMTQSIMCDFCAGRYPTYECHQEPLEEEGSQDEKSGSQKVVRKSNKIQKGNDTSELEVQSKYMHAFPFPQNMGRSLKSKKLEETLVVKLNAHGSIILQNKLLQKCGDIESFTISCEIRIVKFENSLCNSGASINLLPLSIFKKLEGELKIIKFILVSLQLADQSTIISKGIIEDVLVRVDKFVFLVDFIMVDMKENNEIVTTLSKNINQ</sequence>
<dbReference type="InterPro" id="IPR021109">
    <property type="entry name" value="Peptidase_aspartic_dom_sf"/>
</dbReference>
<dbReference type="CDD" id="cd00303">
    <property type="entry name" value="retropepsin_like"/>
    <property type="match status" value="1"/>
</dbReference>
<dbReference type="PANTHER" id="PTHR33067:SF31">
    <property type="entry name" value="RNA-DIRECTED DNA POLYMERASE"/>
    <property type="match status" value="1"/>
</dbReference>
<evidence type="ECO:0000313" key="2">
    <source>
        <dbReference type="EMBL" id="KAK4721381.1"/>
    </source>
</evidence>
<evidence type="ECO:0000256" key="1">
    <source>
        <dbReference type="SAM" id="MobiDB-lite"/>
    </source>
</evidence>
<dbReference type="Proteomes" id="UP001311915">
    <property type="component" value="Unassembled WGS sequence"/>
</dbReference>
<protein>
    <submittedName>
        <fullName evidence="2">Uncharacterized protein</fullName>
    </submittedName>
</protein>
<reference evidence="2 3" key="1">
    <citation type="submission" date="2023-10" db="EMBL/GenBank/DDBJ databases">
        <title>Genome-Wide Identification Analysis in wild type Solanum Pinnatisectum Reveals Some Genes Defensing Phytophthora Infestans.</title>
        <authorList>
            <person name="Sun C."/>
        </authorList>
    </citation>
    <scope>NUCLEOTIDE SEQUENCE [LARGE SCALE GENOMIC DNA]</scope>
    <source>
        <strain evidence="2">LQN</strain>
        <tissue evidence="2">Leaf</tissue>
    </source>
</reference>
<organism evidence="2 3">
    <name type="scientific">Solanum pinnatisectum</name>
    <name type="common">tansyleaf nightshade</name>
    <dbReference type="NCBI Taxonomy" id="50273"/>
    <lineage>
        <taxon>Eukaryota</taxon>
        <taxon>Viridiplantae</taxon>
        <taxon>Streptophyta</taxon>
        <taxon>Embryophyta</taxon>
        <taxon>Tracheophyta</taxon>
        <taxon>Spermatophyta</taxon>
        <taxon>Magnoliopsida</taxon>
        <taxon>eudicotyledons</taxon>
        <taxon>Gunneridae</taxon>
        <taxon>Pentapetalae</taxon>
        <taxon>asterids</taxon>
        <taxon>lamiids</taxon>
        <taxon>Solanales</taxon>
        <taxon>Solanaceae</taxon>
        <taxon>Solanoideae</taxon>
        <taxon>Solaneae</taxon>
        <taxon>Solanum</taxon>
    </lineage>
</organism>
<dbReference type="AlphaFoldDB" id="A0AAV9L738"/>
<dbReference type="PANTHER" id="PTHR33067">
    <property type="entry name" value="RNA-DIRECTED DNA POLYMERASE-RELATED"/>
    <property type="match status" value="1"/>
</dbReference>
<gene>
    <name evidence="2" type="ORF">R3W88_011614</name>
</gene>
<dbReference type="Gene3D" id="2.40.70.10">
    <property type="entry name" value="Acid Proteases"/>
    <property type="match status" value="1"/>
</dbReference>
<keyword evidence="3" id="KW-1185">Reference proteome</keyword>
<comment type="caution">
    <text evidence="2">The sequence shown here is derived from an EMBL/GenBank/DDBJ whole genome shotgun (WGS) entry which is preliminary data.</text>
</comment>
<proteinExistence type="predicted"/>
<dbReference type="EMBL" id="JAWPEI010000007">
    <property type="protein sequence ID" value="KAK4721381.1"/>
    <property type="molecule type" value="Genomic_DNA"/>
</dbReference>
<evidence type="ECO:0000313" key="3">
    <source>
        <dbReference type="Proteomes" id="UP001311915"/>
    </source>
</evidence>
<feature type="region of interest" description="Disordered" evidence="1">
    <location>
        <begin position="49"/>
        <end position="78"/>
    </location>
</feature>
<name>A0AAV9L738_9SOLN</name>